<dbReference type="RefSeq" id="WP_413275444.1">
    <property type="nucleotide sequence ID" value="NZ_JBHFNT010000004.1"/>
</dbReference>
<organism evidence="1 2">
    <name type="scientific">Floridaenema evergladense BLCC-F167</name>
    <dbReference type="NCBI Taxonomy" id="3153639"/>
    <lineage>
        <taxon>Bacteria</taxon>
        <taxon>Bacillati</taxon>
        <taxon>Cyanobacteriota</taxon>
        <taxon>Cyanophyceae</taxon>
        <taxon>Oscillatoriophycideae</taxon>
        <taxon>Aerosakkonematales</taxon>
        <taxon>Aerosakkonemataceae</taxon>
        <taxon>Floridanema</taxon>
        <taxon>Floridanema evergladense</taxon>
    </lineage>
</organism>
<protein>
    <submittedName>
        <fullName evidence="1">Uncharacterized protein</fullName>
    </submittedName>
</protein>
<evidence type="ECO:0000313" key="1">
    <source>
        <dbReference type="EMBL" id="MFB2832969.1"/>
    </source>
</evidence>
<sequence>MDKFQRIGRILSPMELEIISNIEESDKAEAIARWEKVAPKPFRNLLSAVQERGRNVQAR</sequence>
<evidence type="ECO:0000313" key="2">
    <source>
        <dbReference type="Proteomes" id="UP001576780"/>
    </source>
</evidence>
<accession>A0ABV4WD25</accession>
<name>A0ABV4WD25_9CYAN</name>
<gene>
    <name evidence="1" type="ORF">ACE1CA_00390</name>
</gene>
<dbReference type="EMBL" id="JBHFNT010000004">
    <property type="protein sequence ID" value="MFB2832969.1"/>
    <property type="molecule type" value="Genomic_DNA"/>
</dbReference>
<dbReference type="Proteomes" id="UP001576780">
    <property type="component" value="Unassembled WGS sequence"/>
</dbReference>
<proteinExistence type="predicted"/>
<keyword evidence="2" id="KW-1185">Reference proteome</keyword>
<reference evidence="1 2" key="1">
    <citation type="submission" date="2024-09" db="EMBL/GenBank/DDBJ databases">
        <title>Floridaenema gen nov. (Aerosakkonemataceae, Aerosakkonematales ord. nov., Cyanobacteria) from benthic tropical and subtropical fresh waters, with the description of four new species.</title>
        <authorList>
            <person name="Moretto J.A."/>
            <person name="Berthold D.E."/>
            <person name="Lefler F.W."/>
            <person name="Huang I.-S."/>
            <person name="Laughinghouse H. IV."/>
        </authorList>
    </citation>
    <scope>NUCLEOTIDE SEQUENCE [LARGE SCALE GENOMIC DNA]</scope>
    <source>
        <strain evidence="1 2">BLCC-F167</strain>
    </source>
</reference>
<comment type="caution">
    <text evidence="1">The sequence shown here is derived from an EMBL/GenBank/DDBJ whole genome shotgun (WGS) entry which is preliminary data.</text>
</comment>